<feature type="region of interest" description="Disordered" evidence="1">
    <location>
        <begin position="93"/>
        <end position="123"/>
    </location>
</feature>
<dbReference type="Proteomes" id="UP000266673">
    <property type="component" value="Unassembled WGS sequence"/>
</dbReference>
<keyword evidence="3" id="KW-1185">Reference proteome</keyword>
<protein>
    <submittedName>
        <fullName evidence="2">Uncharacterized protein</fullName>
    </submittedName>
</protein>
<feature type="compositionally biased region" description="Basic and acidic residues" evidence="1">
    <location>
        <begin position="99"/>
        <end position="117"/>
    </location>
</feature>
<sequence length="163" mass="19532">MQAEKAKATIQQRILHRLQRRGFNYTDFNDEDSTTHLRRKKKRKKEVCSKCKLKKRKHKFQRTTYLVAIATQNDTKKTKATIQQRILRKHQRRGFNYIPERRKSSSQAKPKEIEKRKPQTSATKFILIPRRKLNYIPGRKKSVSQVKLTEIEKNESKVQTKRN</sequence>
<evidence type="ECO:0000256" key="1">
    <source>
        <dbReference type="SAM" id="MobiDB-lite"/>
    </source>
</evidence>
<proteinExistence type="predicted"/>
<dbReference type="AlphaFoldDB" id="A0A397W225"/>
<gene>
    <name evidence="2" type="ORF">C2G38_2157157</name>
</gene>
<name>A0A397W225_9GLOM</name>
<reference evidence="2" key="1">
    <citation type="submission" date="2018-06" db="EMBL/GenBank/DDBJ databases">
        <title>Comparative genomics reveals the genomic features of Rhizophagus irregularis, R. cerebriforme, R. diaphanum and Gigaspora rosea, and their symbiotic lifestyle signature.</title>
        <authorList>
            <person name="Morin E."/>
            <person name="San Clemente H."/>
            <person name="Chen E.C.H."/>
            <person name="De La Providencia I."/>
            <person name="Hainaut M."/>
            <person name="Kuo A."/>
            <person name="Kohler A."/>
            <person name="Murat C."/>
            <person name="Tang N."/>
            <person name="Roy S."/>
            <person name="Loubradou J."/>
            <person name="Henrissat B."/>
            <person name="Grigoriev I.V."/>
            <person name="Corradi N."/>
            <person name="Roux C."/>
            <person name="Martin F.M."/>
        </authorList>
    </citation>
    <scope>NUCLEOTIDE SEQUENCE [LARGE SCALE GENOMIC DNA]</scope>
    <source>
        <strain evidence="2">DAOM 194757</strain>
    </source>
</reference>
<accession>A0A397W225</accession>
<comment type="caution">
    <text evidence="2">The sequence shown here is derived from an EMBL/GenBank/DDBJ whole genome shotgun (WGS) entry which is preliminary data.</text>
</comment>
<organism evidence="2 3">
    <name type="scientific">Gigaspora rosea</name>
    <dbReference type="NCBI Taxonomy" id="44941"/>
    <lineage>
        <taxon>Eukaryota</taxon>
        <taxon>Fungi</taxon>
        <taxon>Fungi incertae sedis</taxon>
        <taxon>Mucoromycota</taxon>
        <taxon>Glomeromycotina</taxon>
        <taxon>Glomeromycetes</taxon>
        <taxon>Diversisporales</taxon>
        <taxon>Gigasporaceae</taxon>
        <taxon>Gigaspora</taxon>
    </lineage>
</organism>
<evidence type="ECO:0000313" key="3">
    <source>
        <dbReference type="Proteomes" id="UP000266673"/>
    </source>
</evidence>
<evidence type="ECO:0000313" key="2">
    <source>
        <dbReference type="EMBL" id="RIB28784.1"/>
    </source>
</evidence>
<dbReference type="EMBL" id="QKWP01000056">
    <property type="protein sequence ID" value="RIB28784.1"/>
    <property type="molecule type" value="Genomic_DNA"/>
</dbReference>